<feature type="binding site" evidence="6">
    <location>
        <position position="196"/>
    </location>
    <ligand>
        <name>NAD(+)</name>
        <dbReference type="ChEBI" id="CHEBI:57540"/>
    </ligand>
</feature>
<dbReference type="AlphaFoldDB" id="A0A850LHR8"/>
<dbReference type="PANTHER" id="PTHR31873:SF6">
    <property type="entry name" value="ASPARTATE DEHYDROGENASE DOMAIN-CONTAINING PROTEIN"/>
    <property type="match status" value="1"/>
</dbReference>
<feature type="domain" description="Aspartate/homoserine dehydrogenase NAD-binding" evidence="8">
    <location>
        <begin position="47"/>
        <end position="125"/>
    </location>
</feature>
<dbReference type="PANTHER" id="PTHR31873">
    <property type="entry name" value="L-ASPARTATE DEHYDROGENASE-RELATED"/>
    <property type="match status" value="1"/>
</dbReference>
<feature type="binding site" evidence="6">
    <location>
        <position position="130"/>
    </location>
    <ligand>
        <name>NAD(+)</name>
        <dbReference type="ChEBI" id="CHEBI:57540"/>
    </ligand>
</feature>
<dbReference type="SUPFAM" id="SSF51735">
    <property type="entry name" value="NAD(P)-binding Rossmann-fold domains"/>
    <property type="match status" value="1"/>
</dbReference>
<comment type="similarity">
    <text evidence="1 6">Belongs to the L-aspartate dehydrogenase family.</text>
</comment>
<evidence type="ECO:0000256" key="6">
    <source>
        <dbReference type="HAMAP-Rule" id="MF_01265"/>
    </source>
</evidence>
<dbReference type="Proteomes" id="UP000565723">
    <property type="component" value="Unassembled WGS sequence"/>
</dbReference>
<evidence type="ECO:0000256" key="1">
    <source>
        <dbReference type="ARBA" id="ARBA00008331"/>
    </source>
</evidence>
<dbReference type="GO" id="GO:0050661">
    <property type="term" value="F:NADP binding"/>
    <property type="evidence" value="ECO:0007669"/>
    <property type="project" value="UniProtKB-UniRule"/>
</dbReference>
<dbReference type="InterPro" id="IPR005106">
    <property type="entry name" value="Asp/hSer_DH_NAD-bd"/>
</dbReference>
<evidence type="ECO:0000313" key="10">
    <source>
        <dbReference type="Proteomes" id="UP000565723"/>
    </source>
</evidence>
<dbReference type="RefSeq" id="WP_011048580.1">
    <property type="nucleotide sequence ID" value="NZ_CP076685.1"/>
</dbReference>
<feature type="domain" description="Aspartate dehydrogenase" evidence="7">
    <location>
        <begin position="174"/>
        <end position="260"/>
    </location>
</feature>
<dbReference type="InterPro" id="IPR020626">
    <property type="entry name" value="Asp_DH_prok"/>
</dbReference>
<dbReference type="OMA" id="WRGSYAE"/>
<evidence type="ECO:0000256" key="2">
    <source>
        <dbReference type="ARBA" id="ARBA00022642"/>
    </source>
</evidence>
<dbReference type="InterPro" id="IPR036291">
    <property type="entry name" value="NAD(P)-bd_dom_sf"/>
</dbReference>
<dbReference type="EC" id="1.4.1.21" evidence="6"/>
<name>A0A850LHR8_9RHOB</name>
<dbReference type="NCBIfam" id="NF009827">
    <property type="entry name" value="PRK13303.1-2"/>
    <property type="match status" value="1"/>
</dbReference>
<evidence type="ECO:0000256" key="3">
    <source>
        <dbReference type="ARBA" id="ARBA00022857"/>
    </source>
</evidence>
<evidence type="ECO:0000259" key="7">
    <source>
        <dbReference type="Pfam" id="PF01958"/>
    </source>
</evidence>
<dbReference type="PIRSF" id="PIRSF005227">
    <property type="entry name" value="Asp_dh_NAD_syn"/>
    <property type="match status" value="1"/>
</dbReference>
<proteinExistence type="inferred from homology"/>
<comment type="miscellaneous">
    <text evidence="6">The iminoaspartate product is unstable in aqueous solution and can decompose to oxaloacetate and ammonia.</text>
</comment>
<evidence type="ECO:0000313" key="9">
    <source>
        <dbReference type="EMBL" id="NVK97320.1"/>
    </source>
</evidence>
<gene>
    <name evidence="6" type="primary">nadX</name>
    <name evidence="9" type="ORF">HW564_10355</name>
</gene>
<dbReference type="Gene3D" id="3.30.360.10">
    <property type="entry name" value="Dihydrodipicolinate Reductase, domain 2"/>
    <property type="match status" value="1"/>
</dbReference>
<sequence length="275" mass="27808">MWKLWGSWPEGDRVRIALIGHGPIAAHVAAHLPVGVQLTGALCRPGRDDAARAALGVSVAQALEGLPQRPDLLVDCAGHSGLRAHGLTALGAGVEVLTVSVGALADAVFCAELEDAARAGGTRLCLASGAIGALDALAAAAMGTGLQVTYTGRKPPQGWRGSRAEKVLDLKALTGPVTHFTGTARAAAQAYPKNANVAAAVALAGAGLDATRAELIADPGAAANIHEIAAEGAFGRFRFQIEGLPLPGNPRSSALTALSLLAALRQRGAAIRPSF</sequence>
<dbReference type="GO" id="GO:0009435">
    <property type="term" value="P:NAD+ biosynthetic process"/>
    <property type="evidence" value="ECO:0007669"/>
    <property type="project" value="UniProtKB-UniRule"/>
</dbReference>
<dbReference type="HAMAP" id="MF_01265">
    <property type="entry name" value="NadX"/>
    <property type="match status" value="1"/>
</dbReference>
<evidence type="ECO:0000256" key="4">
    <source>
        <dbReference type="ARBA" id="ARBA00023002"/>
    </source>
</evidence>
<dbReference type="SUPFAM" id="SSF55347">
    <property type="entry name" value="Glyceraldehyde-3-phosphate dehydrogenase-like, C-terminal domain"/>
    <property type="match status" value="1"/>
</dbReference>
<comment type="caution">
    <text evidence="9">The sequence shown here is derived from an EMBL/GenBank/DDBJ whole genome shotgun (WGS) entry which is preliminary data.</text>
</comment>
<comment type="catalytic activity">
    <reaction evidence="6">
        <text>L-aspartate + NADP(+) + H2O = oxaloacetate + NH4(+) + NADPH + H(+)</text>
        <dbReference type="Rhea" id="RHEA:11784"/>
        <dbReference type="ChEBI" id="CHEBI:15377"/>
        <dbReference type="ChEBI" id="CHEBI:15378"/>
        <dbReference type="ChEBI" id="CHEBI:16452"/>
        <dbReference type="ChEBI" id="CHEBI:28938"/>
        <dbReference type="ChEBI" id="CHEBI:29991"/>
        <dbReference type="ChEBI" id="CHEBI:57783"/>
        <dbReference type="ChEBI" id="CHEBI:58349"/>
        <dbReference type="EC" id="1.4.1.21"/>
    </reaction>
</comment>
<dbReference type="EMBL" id="JABXIY010000026">
    <property type="protein sequence ID" value="NVK97320.1"/>
    <property type="molecule type" value="Genomic_DNA"/>
</dbReference>
<comment type="function">
    <text evidence="6">Specifically catalyzes the NAD or NADP-dependent dehydrogenation of L-aspartate to iminoaspartate.</text>
</comment>
<dbReference type="InterPro" id="IPR011182">
    <property type="entry name" value="L-Asp_DH"/>
</dbReference>
<dbReference type="InterPro" id="IPR002811">
    <property type="entry name" value="Asp_DH"/>
</dbReference>
<dbReference type="NCBIfam" id="NF009828">
    <property type="entry name" value="PRK13303.1-3"/>
    <property type="match status" value="1"/>
</dbReference>
<keyword evidence="3 6" id="KW-0521">NADP</keyword>
<keyword evidence="5 6" id="KW-0520">NAD</keyword>
<keyword evidence="4 6" id="KW-0560">Oxidoreductase</keyword>
<dbReference type="Pfam" id="PF03447">
    <property type="entry name" value="NAD_binding_3"/>
    <property type="match status" value="1"/>
</dbReference>
<reference evidence="9 10" key="1">
    <citation type="journal article" date="2020" name="Proc. Natl. Acad. Sci. U.S.A.">
        <title>Ecological drivers of bacterial community assembly in synthetic phycospheres.</title>
        <authorList>
            <person name="Fu H."/>
            <person name="Uchimiya M."/>
            <person name="Gore J."/>
            <person name="Moran M.A."/>
        </authorList>
    </citation>
    <scope>NUCLEOTIDE SEQUENCE [LARGE SCALE GENOMIC DNA]</scope>
    <source>
        <strain evidence="9">HF-Din03</strain>
    </source>
</reference>
<dbReference type="GO" id="GO:0051287">
    <property type="term" value="F:NAD binding"/>
    <property type="evidence" value="ECO:0007669"/>
    <property type="project" value="UniProtKB-UniRule"/>
</dbReference>
<dbReference type="SMR" id="A0A850LHR8"/>
<feature type="active site" evidence="6">
    <location>
        <position position="226"/>
    </location>
</feature>
<accession>A0A850LHR8</accession>
<comment type="catalytic activity">
    <reaction evidence="6">
        <text>L-aspartate + NAD(+) + H2O = oxaloacetate + NH4(+) + NADH + H(+)</text>
        <dbReference type="Rhea" id="RHEA:11788"/>
        <dbReference type="ChEBI" id="CHEBI:15377"/>
        <dbReference type="ChEBI" id="CHEBI:15378"/>
        <dbReference type="ChEBI" id="CHEBI:16452"/>
        <dbReference type="ChEBI" id="CHEBI:28938"/>
        <dbReference type="ChEBI" id="CHEBI:29991"/>
        <dbReference type="ChEBI" id="CHEBI:57540"/>
        <dbReference type="ChEBI" id="CHEBI:57945"/>
        <dbReference type="EC" id="1.4.1.21"/>
    </reaction>
</comment>
<comment type="pathway">
    <text evidence="6">Cofactor biosynthesis; NAD(+) biosynthesis; iminoaspartate from L-aspartate (dehydrogenase route): step 1/1.</text>
</comment>
<evidence type="ECO:0000259" key="8">
    <source>
        <dbReference type="Pfam" id="PF03447"/>
    </source>
</evidence>
<protein>
    <recommendedName>
        <fullName evidence="6">L-aspartate dehydrogenase</fullName>
        <ecNumber evidence="6">1.4.1.21</ecNumber>
    </recommendedName>
</protein>
<dbReference type="Gene3D" id="3.40.50.720">
    <property type="entry name" value="NAD(P)-binding Rossmann-like Domain"/>
    <property type="match status" value="1"/>
</dbReference>
<keyword evidence="2 6" id="KW-0662">Pyridine nucleotide biosynthesis</keyword>
<organism evidence="9 10">
    <name type="scientific">Ruegeria pomeroyi</name>
    <dbReference type="NCBI Taxonomy" id="89184"/>
    <lineage>
        <taxon>Bacteria</taxon>
        <taxon>Pseudomonadati</taxon>
        <taxon>Pseudomonadota</taxon>
        <taxon>Alphaproteobacteria</taxon>
        <taxon>Rhodobacterales</taxon>
        <taxon>Roseobacteraceae</taxon>
        <taxon>Ruegeria</taxon>
    </lineage>
</organism>
<dbReference type="Pfam" id="PF01958">
    <property type="entry name" value="Asp_DH_C"/>
    <property type="match status" value="1"/>
</dbReference>
<dbReference type="UniPathway" id="UPA00253">
    <property type="reaction ID" value="UER00456"/>
</dbReference>
<dbReference type="GO" id="GO:0016639">
    <property type="term" value="F:oxidoreductase activity, acting on the CH-NH2 group of donors, NAD or NADP as acceptor"/>
    <property type="evidence" value="ECO:0007669"/>
    <property type="project" value="UniProtKB-UniRule"/>
</dbReference>
<evidence type="ECO:0000256" key="5">
    <source>
        <dbReference type="ARBA" id="ARBA00023027"/>
    </source>
</evidence>
<dbReference type="GO" id="GO:0033735">
    <property type="term" value="F:aspartate dehydrogenase [NAD(P)+] activity"/>
    <property type="evidence" value="ECO:0007669"/>
    <property type="project" value="UniProtKB-EC"/>
</dbReference>